<dbReference type="GeneID" id="40323205"/>
<dbReference type="Proteomes" id="UP000284403">
    <property type="component" value="Unassembled WGS sequence"/>
</dbReference>
<gene>
    <name evidence="2" type="ORF">Tco025E_09594</name>
</gene>
<feature type="compositionally biased region" description="Low complexity" evidence="1">
    <location>
        <begin position="92"/>
        <end position="103"/>
    </location>
</feature>
<proteinExistence type="predicted"/>
<accession>A0A3R7KC13</accession>
<reference evidence="2 3" key="1">
    <citation type="journal article" date="2018" name="BMC Genomics">
        <title>Genomic comparison of Trypanosoma conorhini and Trypanosoma rangeli to Trypanosoma cruzi strains of high and low virulence.</title>
        <authorList>
            <person name="Bradwell K.R."/>
            <person name="Koparde V.N."/>
            <person name="Matveyev A.V."/>
            <person name="Serrano M.G."/>
            <person name="Alves J.M."/>
            <person name="Parikh H."/>
            <person name="Huang B."/>
            <person name="Lee V."/>
            <person name="Espinosa-Alvarez O."/>
            <person name="Ortiz P.A."/>
            <person name="Costa-Martins A.G."/>
            <person name="Teixeira M.M."/>
            <person name="Buck G.A."/>
        </authorList>
    </citation>
    <scope>NUCLEOTIDE SEQUENCE [LARGE SCALE GENOMIC DNA]</scope>
    <source>
        <strain evidence="2 3">025E</strain>
    </source>
</reference>
<comment type="caution">
    <text evidence="2">The sequence shown here is derived from an EMBL/GenBank/DDBJ whole genome shotgun (WGS) entry which is preliminary data.</text>
</comment>
<feature type="region of interest" description="Disordered" evidence="1">
    <location>
        <begin position="17"/>
        <end position="114"/>
    </location>
</feature>
<feature type="non-terminal residue" evidence="2">
    <location>
        <position position="1"/>
    </location>
</feature>
<dbReference type="AlphaFoldDB" id="A0A3R7KC13"/>
<dbReference type="EMBL" id="MKKU01001122">
    <property type="protein sequence ID" value="RNE97557.1"/>
    <property type="molecule type" value="Genomic_DNA"/>
</dbReference>
<dbReference type="RefSeq" id="XP_029223630.1">
    <property type="nucleotide sequence ID" value="XM_029376406.1"/>
</dbReference>
<evidence type="ECO:0000256" key="1">
    <source>
        <dbReference type="SAM" id="MobiDB-lite"/>
    </source>
</evidence>
<sequence length="114" mass="12122">YLVLYSLGRCCAVLRIRRGKPQPNQIPPPPSGNSQSSKKEGAQEPSIFGRRSRATTRTLRPPSRLDSSCGAHIAKPFLPGDATPGPPATRSALPAVPLTAAAPGESLSFPPRRR</sequence>
<evidence type="ECO:0000313" key="3">
    <source>
        <dbReference type="Proteomes" id="UP000284403"/>
    </source>
</evidence>
<evidence type="ECO:0000313" key="2">
    <source>
        <dbReference type="EMBL" id="RNE97557.1"/>
    </source>
</evidence>
<organism evidence="2 3">
    <name type="scientific">Trypanosoma conorhini</name>
    <dbReference type="NCBI Taxonomy" id="83891"/>
    <lineage>
        <taxon>Eukaryota</taxon>
        <taxon>Discoba</taxon>
        <taxon>Euglenozoa</taxon>
        <taxon>Kinetoplastea</taxon>
        <taxon>Metakinetoplastina</taxon>
        <taxon>Trypanosomatida</taxon>
        <taxon>Trypanosomatidae</taxon>
        <taxon>Trypanosoma</taxon>
    </lineage>
</organism>
<keyword evidence="3" id="KW-1185">Reference proteome</keyword>
<protein>
    <submittedName>
        <fullName evidence="2">Uncharacterized protein</fullName>
    </submittedName>
</protein>
<name>A0A3R7KC13_9TRYP</name>